<dbReference type="RefSeq" id="WP_145189020.1">
    <property type="nucleotide sequence ID" value="NZ_CP036290.1"/>
</dbReference>
<reference evidence="3 4" key="1">
    <citation type="submission" date="2019-02" db="EMBL/GenBank/DDBJ databases">
        <title>Deep-cultivation of Planctomycetes and their phenomic and genomic characterization uncovers novel biology.</title>
        <authorList>
            <person name="Wiegand S."/>
            <person name="Jogler M."/>
            <person name="Boedeker C."/>
            <person name="Pinto D."/>
            <person name="Vollmers J."/>
            <person name="Rivas-Marin E."/>
            <person name="Kohn T."/>
            <person name="Peeters S.H."/>
            <person name="Heuer A."/>
            <person name="Rast P."/>
            <person name="Oberbeckmann S."/>
            <person name="Bunk B."/>
            <person name="Jeske O."/>
            <person name="Meyerdierks A."/>
            <person name="Storesund J.E."/>
            <person name="Kallscheuer N."/>
            <person name="Luecker S."/>
            <person name="Lage O.M."/>
            <person name="Pohl T."/>
            <person name="Merkel B.J."/>
            <person name="Hornburger P."/>
            <person name="Mueller R.-W."/>
            <person name="Bruemmer F."/>
            <person name="Labrenz M."/>
            <person name="Spormann A.M."/>
            <person name="Op den Camp H."/>
            <person name="Overmann J."/>
            <person name="Amann R."/>
            <person name="Jetten M.S.M."/>
            <person name="Mascher T."/>
            <person name="Medema M.H."/>
            <person name="Devos D.P."/>
            <person name="Kaster A.-K."/>
            <person name="Ovreas L."/>
            <person name="Rohde M."/>
            <person name="Galperin M.Y."/>
            <person name="Jogler C."/>
        </authorList>
    </citation>
    <scope>NUCLEOTIDE SEQUENCE [LARGE SCALE GENOMIC DNA]</scope>
    <source>
        <strain evidence="3 4">Pla163</strain>
    </source>
</reference>
<feature type="transmembrane region" description="Helical" evidence="2">
    <location>
        <begin position="29"/>
        <end position="48"/>
    </location>
</feature>
<evidence type="ECO:0000256" key="1">
    <source>
        <dbReference type="SAM" id="MobiDB-lite"/>
    </source>
</evidence>
<keyword evidence="2" id="KW-0812">Transmembrane</keyword>
<dbReference type="EMBL" id="CP036290">
    <property type="protein sequence ID" value="QDU85518.1"/>
    <property type="molecule type" value="Genomic_DNA"/>
</dbReference>
<evidence type="ECO:0000313" key="3">
    <source>
        <dbReference type="EMBL" id="QDU85518.1"/>
    </source>
</evidence>
<protein>
    <submittedName>
        <fullName evidence="3">Uncharacterized protein</fullName>
    </submittedName>
</protein>
<keyword evidence="4" id="KW-1185">Reference proteome</keyword>
<proteinExistence type="predicted"/>
<dbReference type="Proteomes" id="UP000319342">
    <property type="component" value="Chromosome"/>
</dbReference>
<organism evidence="3 4">
    <name type="scientific">Rohdeia mirabilis</name>
    <dbReference type="NCBI Taxonomy" id="2528008"/>
    <lineage>
        <taxon>Bacteria</taxon>
        <taxon>Pseudomonadati</taxon>
        <taxon>Planctomycetota</taxon>
        <taxon>Planctomycetia</taxon>
        <taxon>Planctomycetia incertae sedis</taxon>
        <taxon>Rohdeia</taxon>
    </lineage>
</organism>
<feature type="region of interest" description="Disordered" evidence="1">
    <location>
        <begin position="1"/>
        <end position="20"/>
    </location>
</feature>
<keyword evidence="2" id="KW-1133">Transmembrane helix</keyword>
<dbReference type="OrthoDB" id="9999116at2"/>
<dbReference type="AlphaFoldDB" id="A0A518D214"/>
<keyword evidence="2" id="KW-0472">Membrane</keyword>
<evidence type="ECO:0000256" key="2">
    <source>
        <dbReference type="SAM" id="Phobius"/>
    </source>
</evidence>
<gene>
    <name evidence="3" type="ORF">Pla163_26500</name>
</gene>
<evidence type="ECO:0000313" key="4">
    <source>
        <dbReference type="Proteomes" id="UP000319342"/>
    </source>
</evidence>
<sequence length="210" mass="24322">MASSSPSPAPHPADGPPQGDAILAPPRPLLAILFASFFGCVLTAGYSYRYTVMWERERAGRTIEEQRATMDDIPVFKGNFVAVTDQIRKILPPGTKVFLQPTRMAPVDNQRARWFLFLTYYLHPVQVFVRKPQFAAGTLVNYTEWNAYHRSYPRLFPYEAQALAELGIEWKLRMPGEWEFLSNEIYLERLIDGNWVAWDIWTNRPRVKRN</sequence>
<name>A0A518D214_9BACT</name>
<accession>A0A518D214</accession>